<name>A0A5P9U3L8_9BETA</name>
<dbReference type="EMBL" id="KY315527">
    <property type="protein sequence ID" value="QFW55133.1"/>
    <property type="molecule type" value="Genomic_DNA"/>
</dbReference>
<reference evidence="1" key="1">
    <citation type="journal article" date="2018" name="BMC Genomics">
        <title>Comparative genomic, transcriptomic, and proteomic reannotation of human herpesvirus 6.</title>
        <authorList>
            <person name="Greninger A.L."/>
            <person name="Knudsen G.M."/>
            <person name="Roychoudhury P."/>
            <person name="Hanson D.J."/>
            <person name="Sedlak R.H."/>
            <person name="Xie H."/>
            <person name="Guan J."/>
            <person name="Nguyen T."/>
            <person name="Peddu V."/>
            <person name="Boeckh M."/>
            <person name="Huang M.L."/>
            <person name="Cook L."/>
            <person name="Depledge D.P."/>
            <person name="Zerr D.M."/>
            <person name="Koelle D.M."/>
            <person name="Gantt S."/>
            <person name="Yoshikawa T."/>
            <person name="Caserta M."/>
            <person name="Hill J.A."/>
            <person name="Jerome K.R."/>
        </authorList>
    </citation>
    <scope>NUCLEOTIDE SEQUENCE</scope>
    <source>
        <strain evidence="1">HP8H1</strain>
    </source>
</reference>
<protein>
    <submittedName>
        <fullName evidence="1">Uncharacterized protein</fullName>
    </submittedName>
</protein>
<sequence length="31" mass="3579">MGGGNYSHNMQLKFNSKFMKLTLFGEILWDA</sequence>
<accession>A0A5P9U3L8</accession>
<evidence type="ECO:0000313" key="1">
    <source>
        <dbReference type="EMBL" id="QFW55133.1"/>
    </source>
</evidence>
<proteinExistence type="predicted"/>
<organism evidence="1">
    <name type="scientific">Human betaherpesvirus 6</name>
    <dbReference type="NCBI Taxonomy" id="10368"/>
    <lineage>
        <taxon>Viruses</taxon>
        <taxon>Duplodnaviria</taxon>
        <taxon>Heunggongvirae</taxon>
        <taxon>Peploviricota</taxon>
        <taxon>Herviviricetes</taxon>
        <taxon>Herpesvirales</taxon>
        <taxon>Orthoherpesviridae</taxon>
        <taxon>Betaherpesvirinae</taxon>
        <taxon>Roseolovirus</taxon>
    </lineage>
</organism>